<dbReference type="RefSeq" id="WP_143587740.1">
    <property type="nucleotide sequence ID" value="NZ_JAFMOF010000001.1"/>
</dbReference>
<evidence type="ECO:0000313" key="3">
    <source>
        <dbReference type="Proteomes" id="UP000664781"/>
    </source>
</evidence>
<sequence>MRKLSRAAIRTGAAVGIALAAASANIEPSAAAGRSMIIDKRDGGGQTRPMAQPQAESYMVNVLKDQRQLKKEPSLKQALNQAFNGDGKATGGYKFKNHRVLHTSSGDGQTSTTLFYFNSDANTMTLFAVGEHLAGPKTRYKITVYGQAGTDFAQGKTISL</sequence>
<accession>A0A939JJR7</accession>
<dbReference type="Proteomes" id="UP000664781">
    <property type="component" value="Unassembled WGS sequence"/>
</dbReference>
<evidence type="ECO:0000256" key="1">
    <source>
        <dbReference type="SAM" id="SignalP"/>
    </source>
</evidence>
<proteinExistence type="predicted"/>
<feature type="signal peptide" evidence="1">
    <location>
        <begin position="1"/>
        <end position="20"/>
    </location>
</feature>
<protein>
    <submittedName>
        <fullName evidence="2">Uncharacterized protein</fullName>
    </submittedName>
</protein>
<evidence type="ECO:0000313" key="2">
    <source>
        <dbReference type="EMBL" id="MBO0651266.1"/>
    </source>
</evidence>
<dbReference type="EMBL" id="JAFMOF010000001">
    <property type="protein sequence ID" value="MBO0651266.1"/>
    <property type="molecule type" value="Genomic_DNA"/>
</dbReference>
<keyword evidence="1" id="KW-0732">Signal</keyword>
<dbReference type="AlphaFoldDB" id="A0A939JJR7"/>
<name>A0A939JJR7_9ACTN</name>
<organism evidence="2 3">
    <name type="scientific">Streptomyces triculaminicus</name>
    <dbReference type="NCBI Taxonomy" id="2816232"/>
    <lineage>
        <taxon>Bacteria</taxon>
        <taxon>Bacillati</taxon>
        <taxon>Actinomycetota</taxon>
        <taxon>Actinomycetes</taxon>
        <taxon>Kitasatosporales</taxon>
        <taxon>Streptomycetaceae</taxon>
        <taxon>Streptomyces</taxon>
    </lineage>
</organism>
<keyword evidence="3" id="KW-1185">Reference proteome</keyword>
<gene>
    <name evidence="2" type="ORF">J1792_00105</name>
</gene>
<reference evidence="2" key="1">
    <citation type="submission" date="2021-03" db="EMBL/GenBank/DDBJ databases">
        <title>Streptomyces strains.</title>
        <authorList>
            <person name="Lund M.B."/>
            <person name="Toerring T."/>
        </authorList>
    </citation>
    <scope>NUCLEOTIDE SEQUENCE</scope>
    <source>
        <strain evidence="2">JCM 4242</strain>
    </source>
</reference>
<comment type="caution">
    <text evidence="2">The sequence shown here is derived from an EMBL/GenBank/DDBJ whole genome shotgun (WGS) entry which is preliminary data.</text>
</comment>
<feature type="chain" id="PRO_5038431231" evidence="1">
    <location>
        <begin position="21"/>
        <end position="160"/>
    </location>
</feature>